<dbReference type="GO" id="GO:0005254">
    <property type="term" value="F:chloride channel activity"/>
    <property type="evidence" value="ECO:0007669"/>
    <property type="project" value="UniProtKB-KW"/>
</dbReference>
<feature type="transmembrane region" description="Helical" evidence="10">
    <location>
        <begin position="12"/>
        <end position="34"/>
    </location>
</feature>
<evidence type="ECO:0000256" key="5">
    <source>
        <dbReference type="ARBA" id="ARBA00023065"/>
    </source>
</evidence>
<feature type="transmembrane region" description="Helical" evidence="10">
    <location>
        <begin position="152"/>
        <end position="180"/>
    </location>
</feature>
<comment type="subcellular location">
    <subcellularLocation>
        <location evidence="1">Membrane</location>
        <topology evidence="1">Multi-pass membrane protein</topology>
    </subcellularLocation>
</comment>
<evidence type="ECO:0000256" key="1">
    <source>
        <dbReference type="ARBA" id="ARBA00004141"/>
    </source>
</evidence>
<dbReference type="InterPro" id="IPR014743">
    <property type="entry name" value="Cl-channel_core"/>
</dbReference>
<name>A0A561EAL7_9MICO</name>
<evidence type="ECO:0000313" key="12">
    <source>
        <dbReference type="Proteomes" id="UP000318297"/>
    </source>
</evidence>
<protein>
    <submittedName>
        <fullName evidence="11">H+/Cl-antiporter ClcA</fullName>
    </submittedName>
</protein>
<keyword evidence="12" id="KW-1185">Reference proteome</keyword>
<feature type="transmembrane region" description="Helical" evidence="10">
    <location>
        <begin position="186"/>
        <end position="204"/>
    </location>
</feature>
<dbReference type="PANTHER" id="PTHR43427">
    <property type="entry name" value="CHLORIDE CHANNEL PROTEIN CLC-E"/>
    <property type="match status" value="1"/>
</dbReference>
<dbReference type="PANTHER" id="PTHR43427:SF6">
    <property type="entry name" value="CHLORIDE CHANNEL PROTEIN CLC-E"/>
    <property type="match status" value="1"/>
</dbReference>
<dbReference type="PRINTS" id="PR00762">
    <property type="entry name" value="CLCHANNEL"/>
</dbReference>
<dbReference type="Pfam" id="PF00654">
    <property type="entry name" value="Voltage_CLC"/>
    <property type="match status" value="1"/>
</dbReference>
<evidence type="ECO:0000256" key="6">
    <source>
        <dbReference type="ARBA" id="ARBA00023136"/>
    </source>
</evidence>
<feature type="transmembrane region" description="Helical" evidence="10">
    <location>
        <begin position="356"/>
        <end position="381"/>
    </location>
</feature>
<dbReference type="SUPFAM" id="SSF81340">
    <property type="entry name" value="Clc chloride channel"/>
    <property type="match status" value="1"/>
</dbReference>
<dbReference type="EMBL" id="VIVQ01000001">
    <property type="protein sequence ID" value="TWE12651.1"/>
    <property type="molecule type" value="Genomic_DNA"/>
</dbReference>
<evidence type="ECO:0000313" key="11">
    <source>
        <dbReference type="EMBL" id="TWE12651.1"/>
    </source>
</evidence>
<evidence type="ECO:0000256" key="3">
    <source>
        <dbReference type="ARBA" id="ARBA00022692"/>
    </source>
</evidence>
<evidence type="ECO:0000256" key="7">
    <source>
        <dbReference type="ARBA" id="ARBA00023173"/>
    </source>
</evidence>
<dbReference type="InterPro" id="IPR001807">
    <property type="entry name" value="ClC"/>
</dbReference>
<feature type="transmembrane region" description="Helical" evidence="10">
    <location>
        <begin position="225"/>
        <end position="249"/>
    </location>
</feature>
<keyword evidence="5" id="KW-0406">Ion transport</keyword>
<dbReference type="GO" id="GO:0034707">
    <property type="term" value="C:chloride channel complex"/>
    <property type="evidence" value="ECO:0007669"/>
    <property type="project" value="UniProtKB-KW"/>
</dbReference>
<keyword evidence="2" id="KW-0813">Transport</keyword>
<dbReference type="Gene3D" id="1.10.3080.10">
    <property type="entry name" value="Clc chloride channel"/>
    <property type="match status" value="1"/>
</dbReference>
<keyword evidence="8" id="KW-0868">Chloride</keyword>
<comment type="caution">
    <text evidence="11">The sequence shown here is derived from an EMBL/GenBank/DDBJ whole genome shotgun (WGS) entry which is preliminary data.</text>
</comment>
<evidence type="ECO:0000256" key="8">
    <source>
        <dbReference type="ARBA" id="ARBA00023214"/>
    </source>
</evidence>
<feature type="transmembrane region" description="Helical" evidence="10">
    <location>
        <begin position="63"/>
        <end position="80"/>
    </location>
</feature>
<evidence type="ECO:0000256" key="9">
    <source>
        <dbReference type="ARBA" id="ARBA00023303"/>
    </source>
</evidence>
<dbReference type="OrthoDB" id="3261015at2"/>
<feature type="transmembrane region" description="Helical" evidence="10">
    <location>
        <begin position="261"/>
        <end position="280"/>
    </location>
</feature>
<keyword evidence="6 10" id="KW-0472">Membrane</keyword>
<feature type="transmembrane region" description="Helical" evidence="10">
    <location>
        <begin position="322"/>
        <end position="344"/>
    </location>
</feature>
<evidence type="ECO:0000256" key="10">
    <source>
        <dbReference type="SAM" id="Phobius"/>
    </source>
</evidence>
<feature type="transmembrane region" description="Helical" evidence="10">
    <location>
        <begin position="292"/>
        <end position="310"/>
    </location>
</feature>
<evidence type="ECO:0000256" key="2">
    <source>
        <dbReference type="ARBA" id="ARBA00022448"/>
    </source>
</evidence>
<keyword evidence="9" id="KW-0407">Ion channel</keyword>
<organism evidence="11 12">
    <name type="scientific">Rudaeicoccus suwonensis</name>
    <dbReference type="NCBI Taxonomy" id="657409"/>
    <lineage>
        <taxon>Bacteria</taxon>
        <taxon>Bacillati</taxon>
        <taxon>Actinomycetota</taxon>
        <taxon>Actinomycetes</taxon>
        <taxon>Micrococcales</taxon>
        <taxon>Dermacoccaceae</taxon>
        <taxon>Rudaeicoccus</taxon>
    </lineage>
</organism>
<sequence>MVSSPLTVTPRYLLAVVVVGLGSGVAGAALTLLLHAVQRVVFGYTGSLTFLVGVEHASPARRVIGMTIAGVIIAPAWWLLRSRRTLVSVPAALRDEQVRLPGARTTVDAVLQIVAVGAGASLGREGAPRQLAGAIAVRVGEWLALDATQRRVLLACAAGAGLGAVYNTPLAGAAFAVEILLLTTDLLQIGTAAVVSAVAVVVAWPVVSSDPTYVIGAHRVGGGSWIWAVLAGPLCWAAGRGWLALMAAAKSRDPDSPTRDLPWRMAGAMCAVGVVAIALPQITGNGKGIMQTVTGAGTIGAGLLALLVIAKPLVTALCLRGGLVGGLITPSMSTGAAIGALVSLGLGQVLGSTSMVVCAMVGAAAMLAATQHAPITAAVFMLELAHAPWQLMPPIFVAVAVVGMLEHRLPMRR</sequence>
<proteinExistence type="predicted"/>
<gene>
    <name evidence="11" type="ORF">BKA23_1466</name>
</gene>
<feature type="transmembrane region" description="Helical" evidence="10">
    <location>
        <begin position="387"/>
        <end position="405"/>
    </location>
</feature>
<keyword evidence="7" id="KW-0869">Chloride channel</keyword>
<dbReference type="AlphaFoldDB" id="A0A561EAL7"/>
<keyword evidence="4 10" id="KW-1133">Transmembrane helix</keyword>
<dbReference type="InterPro" id="IPR050368">
    <property type="entry name" value="ClC-type_chloride_channel"/>
</dbReference>
<reference evidence="11 12" key="1">
    <citation type="submission" date="2019-06" db="EMBL/GenBank/DDBJ databases">
        <title>Sequencing the genomes of 1000 actinobacteria strains.</title>
        <authorList>
            <person name="Klenk H.-P."/>
        </authorList>
    </citation>
    <scope>NUCLEOTIDE SEQUENCE [LARGE SCALE GENOMIC DNA]</scope>
    <source>
        <strain evidence="11 12">DSM 19560</strain>
    </source>
</reference>
<dbReference type="Proteomes" id="UP000318297">
    <property type="component" value="Unassembled WGS sequence"/>
</dbReference>
<accession>A0A561EAL7</accession>
<evidence type="ECO:0000256" key="4">
    <source>
        <dbReference type="ARBA" id="ARBA00022989"/>
    </source>
</evidence>
<keyword evidence="3 10" id="KW-0812">Transmembrane</keyword>